<feature type="compositionally biased region" description="Low complexity" evidence="1">
    <location>
        <begin position="297"/>
        <end position="326"/>
    </location>
</feature>
<dbReference type="AlphaFoldDB" id="K2NPC1"/>
<dbReference type="Proteomes" id="UP000007350">
    <property type="component" value="Unassembled WGS sequence"/>
</dbReference>
<protein>
    <submittedName>
        <fullName evidence="2">Mucin-associated surface protein (MASP), putative</fullName>
    </submittedName>
</protein>
<evidence type="ECO:0000313" key="3">
    <source>
        <dbReference type="Proteomes" id="UP000007350"/>
    </source>
</evidence>
<dbReference type="OrthoDB" id="10637737at2759"/>
<sequence>MGLINAVAAGDDSGDGINDASLEKKEKSPHSSVPAGNGGVETHGAEGGQGTKGEGKGPLHLAGHEENEKNKLDPNNYAATESQDQNKDNLSSPSGSTLIRPGGKSPLMGNSEITPLPKDTLTKEYVDRQDNHESNEAIQEEGEEEETGKGAEGEEEYNKALTDTREGQNNGGLPSPPPPLSAGEGKRPAEQKYSQNATKLKYEKITSESKTNTKATEKPSEDAIQEQHSHDTTTENSKRNVATGSPAETTASSSPSPSDSGGRAQNKAEEDDNAQRSAEQHDGLETGNTHVVATLSEAAPETAKAPTAARINNTTNTQNSDSSTAVSHSTSPLLLLLVVACAAAAAVVAA</sequence>
<organism evidence="2 3">
    <name type="scientific">Trypanosoma cruzi marinkellei</name>
    <dbReference type="NCBI Taxonomy" id="85056"/>
    <lineage>
        <taxon>Eukaryota</taxon>
        <taxon>Discoba</taxon>
        <taxon>Euglenozoa</taxon>
        <taxon>Kinetoplastea</taxon>
        <taxon>Metakinetoplastina</taxon>
        <taxon>Trypanosomatida</taxon>
        <taxon>Trypanosomatidae</taxon>
        <taxon>Trypanosoma</taxon>
        <taxon>Schizotrypanum</taxon>
    </lineage>
</organism>
<dbReference type="EMBL" id="AHKC01011824">
    <property type="protein sequence ID" value="EKF30702.1"/>
    <property type="molecule type" value="Genomic_DNA"/>
</dbReference>
<comment type="caution">
    <text evidence="2">The sequence shown here is derived from an EMBL/GenBank/DDBJ whole genome shotgun (WGS) entry which is preliminary data.</text>
</comment>
<feature type="compositionally biased region" description="Basic and acidic residues" evidence="1">
    <location>
        <begin position="147"/>
        <end position="166"/>
    </location>
</feature>
<evidence type="ECO:0000313" key="2">
    <source>
        <dbReference type="EMBL" id="EKF30702.1"/>
    </source>
</evidence>
<feature type="compositionally biased region" description="Basic and acidic residues" evidence="1">
    <location>
        <begin position="215"/>
        <end position="238"/>
    </location>
</feature>
<name>K2NPC1_TRYCR</name>
<feature type="compositionally biased region" description="Polar residues" evidence="1">
    <location>
        <begin position="77"/>
        <end position="97"/>
    </location>
</feature>
<feature type="compositionally biased region" description="Gly residues" evidence="1">
    <location>
        <begin position="36"/>
        <end position="52"/>
    </location>
</feature>
<feature type="compositionally biased region" description="Basic and acidic residues" evidence="1">
    <location>
        <begin position="53"/>
        <end position="72"/>
    </location>
</feature>
<feature type="region of interest" description="Disordered" evidence="1">
    <location>
        <begin position="1"/>
        <end position="326"/>
    </location>
</feature>
<accession>K2NPC1</accession>
<reference evidence="2 3" key="1">
    <citation type="journal article" date="2012" name="BMC Genomics">
        <title>Comparative genomic analysis of human infective Trypanosoma cruzi lineages with the bat-restricted subspecies T. cruzi marinkellei.</title>
        <authorList>
            <person name="Franzen O."/>
            <person name="Talavera-Lopez C."/>
            <person name="Ochaya S."/>
            <person name="Butler C.E."/>
            <person name="Messenger L.A."/>
            <person name="Lewis M.D."/>
            <person name="Llewellyn M.S."/>
            <person name="Marinkelle C.J."/>
            <person name="Tyler K.M."/>
            <person name="Miles M.A."/>
            <person name="Andersson B."/>
        </authorList>
    </citation>
    <scope>NUCLEOTIDE SEQUENCE [LARGE SCALE GENOMIC DNA]</scope>
    <source>
        <strain evidence="2 3">B7</strain>
    </source>
</reference>
<feature type="compositionally biased region" description="Low complexity" evidence="1">
    <location>
        <begin position="242"/>
        <end position="262"/>
    </location>
</feature>
<gene>
    <name evidence="2" type="ORF">MOQ_005482</name>
</gene>
<evidence type="ECO:0000256" key="1">
    <source>
        <dbReference type="SAM" id="MobiDB-lite"/>
    </source>
</evidence>
<keyword evidence="3" id="KW-1185">Reference proteome</keyword>
<feature type="compositionally biased region" description="Basic and acidic residues" evidence="1">
    <location>
        <begin position="120"/>
        <end position="135"/>
    </location>
</feature>
<proteinExistence type="predicted"/>